<feature type="binding site" evidence="7">
    <location>
        <begin position="308"/>
        <end position="311"/>
    </location>
    <ligand>
        <name>ATP</name>
        <dbReference type="ChEBI" id="CHEBI:30616"/>
    </ligand>
</feature>
<dbReference type="GO" id="GO:0046872">
    <property type="term" value="F:metal ion binding"/>
    <property type="evidence" value="ECO:0007669"/>
    <property type="project" value="UniProtKB-KW"/>
</dbReference>
<dbReference type="GO" id="GO:0005794">
    <property type="term" value="C:Golgi apparatus"/>
    <property type="evidence" value="ECO:0007669"/>
    <property type="project" value="UniProtKB-SubCell"/>
</dbReference>
<feature type="active site" evidence="6">
    <location>
        <position position="379"/>
    </location>
</feature>
<evidence type="ECO:0000256" key="3">
    <source>
        <dbReference type="ARBA" id="ARBA00023034"/>
    </source>
</evidence>
<keyword evidence="5" id="KW-0325">Glycoprotein</keyword>
<keyword evidence="7" id="KW-0067">ATP-binding</keyword>
<dbReference type="GO" id="GO:0005524">
    <property type="term" value="F:ATP binding"/>
    <property type="evidence" value="ECO:0007669"/>
    <property type="project" value="UniProtKB-KW"/>
</dbReference>
<dbReference type="PANTHER" id="PTHR12450">
    <property type="entry name" value="DENTIN MATRIX PROTEIN 4 PROTEIN FAM20"/>
    <property type="match status" value="1"/>
</dbReference>
<evidence type="ECO:0000256" key="1">
    <source>
        <dbReference type="ARBA" id="ARBA00004555"/>
    </source>
</evidence>
<dbReference type="Proteomes" id="UP001201812">
    <property type="component" value="Unassembled WGS sequence"/>
</dbReference>
<evidence type="ECO:0000256" key="9">
    <source>
        <dbReference type="SAM" id="MobiDB-lite"/>
    </source>
</evidence>
<keyword evidence="7" id="KW-0547">Nucleotide-binding</keyword>
<sequence length="564" mass="65222">MWSGCWADIGNKKGRLIIKVLIKRGERLRRRLSTPPLGSMKEYFFGGDRREHPKQIAAPNVPKMPPHPGEQLSFQPQAAPILNAKPVQYSDLHVERKMDKELIDRIQHHLKDFDLASLFGQECKKNITLAEYWLDTQNRVVPTQDSWERFYAQIGTCDLYHNDQIINELLYDLNKMPIKHTAIMEGGTQVKLILTFENDKQAVFKPMRYGRDYETDPNHFYFGDFERHTAEIATFHMDRILGYRRAVPTVGRVVNMTEELRDKAERRLRKTFFVSPAKNHCFVSKCDYYCDTTHAICGTPDLKEGSVQVFLPDDTSVPRRHNKSPYRRTYSKKTQLAIWQQDMRYCQWKVKTRRQYAHGRRLLDLVDLHIMDYLIINQDRHHYETFTVFGDIPSYAIHLDNGRAFGRTDIDDDDILMPLRQCCVIRASTLAKLMQFYSGSKSLTETFHESLSKDPTAPILAFKHYNALERRLNKIMQYVLECMDKQPNGLSSMVMTEFHNTKVADPMPGEDIDATEDETENDNNMNPPADDKPPDNNPLPAPDQQNNVVANDKAHIDAGVAPAG</sequence>
<dbReference type="PANTHER" id="PTHR12450:SF22">
    <property type="entry name" value="EXTRACELLULAR SERINE_THREONINE PROTEIN CG31145"/>
    <property type="match status" value="1"/>
</dbReference>
<proteinExistence type="inferred from homology"/>
<evidence type="ECO:0000256" key="7">
    <source>
        <dbReference type="PIRSR" id="PIRSR624869-2"/>
    </source>
</evidence>
<dbReference type="GO" id="GO:0004674">
    <property type="term" value="F:protein serine/threonine kinase activity"/>
    <property type="evidence" value="ECO:0007669"/>
    <property type="project" value="UniProtKB-KW"/>
</dbReference>
<feature type="binding site" evidence="7">
    <location>
        <position position="384"/>
    </location>
    <ligand>
        <name>ATP</name>
        <dbReference type="ChEBI" id="CHEBI:30616"/>
    </ligand>
</feature>
<name>A0AAD4NC91_9BILA</name>
<keyword evidence="11" id="KW-0418">Kinase</keyword>
<comment type="cofactor">
    <cofactor evidence="8">
        <name>Mn(2+)</name>
        <dbReference type="ChEBI" id="CHEBI:29035"/>
    </cofactor>
</comment>
<dbReference type="AlphaFoldDB" id="A0AAD4NC91"/>
<evidence type="ECO:0000256" key="2">
    <source>
        <dbReference type="ARBA" id="ARBA00006557"/>
    </source>
</evidence>
<feature type="binding site" evidence="7">
    <location>
        <position position="205"/>
    </location>
    <ligand>
        <name>ATP</name>
        <dbReference type="ChEBI" id="CHEBI:30616"/>
    </ligand>
</feature>
<evidence type="ECO:0000256" key="8">
    <source>
        <dbReference type="PIRSR" id="PIRSR624869-3"/>
    </source>
</evidence>
<comment type="similarity">
    <text evidence="2">Belongs to the FAM20 family.</text>
</comment>
<feature type="binding site" evidence="7">
    <location>
        <position position="226"/>
    </location>
    <ligand>
        <name>ATP</name>
        <dbReference type="ChEBI" id="CHEBI:30616"/>
    </ligand>
</feature>
<comment type="caution">
    <text evidence="11">The sequence shown here is derived from an EMBL/GenBank/DDBJ whole genome shotgun (WGS) entry which is preliminary data.</text>
</comment>
<keyword evidence="3" id="KW-0333">Golgi apparatus</keyword>
<accession>A0AAD4NC91</accession>
<protein>
    <submittedName>
        <fullName evidence="11">Extracellular serine/threonine protein kinase CeFam20</fullName>
    </submittedName>
</protein>
<feature type="binding site" evidence="7">
    <location>
        <position position="400"/>
    </location>
    <ligand>
        <name>ATP</name>
        <dbReference type="ChEBI" id="CHEBI:30616"/>
    </ligand>
</feature>
<feature type="binding site" evidence="8">
    <location>
        <position position="226"/>
    </location>
    <ligand>
        <name>Mn(2+)</name>
        <dbReference type="ChEBI" id="CHEBI:29035"/>
    </ligand>
</feature>
<keyword evidence="12" id="KW-1185">Reference proteome</keyword>
<dbReference type="Pfam" id="PF06702">
    <property type="entry name" value="Fam20C"/>
    <property type="match status" value="1"/>
</dbReference>
<evidence type="ECO:0000256" key="4">
    <source>
        <dbReference type="ARBA" id="ARBA00023157"/>
    </source>
</evidence>
<keyword evidence="8" id="KW-0464">Manganese</keyword>
<keyword evidence="11" id="KW-0723">Serine/threonine-protein kinase</keyword>
<dbReference type="InterPro" id="IPR009581">
    <property type="entry name" value="FAM20_C"/>
</dbReference>
<evidence type="ECO:0000313" key="12">
    <source>
        <dbReference type="Proteomes" id="UP001201812"/>
    </source>
</evidence>
<keyword evidence="4" id="KW-1015">Disulfide bond</keyword>
<feature type="binding site" evidence="7">
    <location>
        <position position="189"/>
    </location>
    <ligand>
        <name>ATP</name>
        <dbReference type="ChEBI" id="CHEBI:30616"/>
    </ligand>
</feature>
<feature type="domain" description="FAM20 C-terminal" evidence="10">
    <location>
        <begin position="272"/>
        <end position="486"/>
    </location>
</feature>
<evidence type="ECO:0000259" key="10">
    <source>
        <dbReference type="Pfam" id="PF06702"/>
    </source>
</evidence>
<reference evidence="11" key="1">
    <citation type="submission" date="2022-01" db="EMBL/GenBank/DDBJ databases">
        <title>Genome Sequence Resource for Two Populations of Ditylenchus destructor, the Migratory Endoparasitic Phytonematode.</title>
        <authorList>
            <person name="Zhang H."/>
            <person name="Lin R."/>
            <person name="Xie B."/>
        </authorList>
    </citation>
    <scope>NUCLEOTIDE SEQUENCE</scope>
    <source>
        <strain evidence="11">BazhouSP</strain>
    </source>
</reference>
<gene>
    <name evidence="11" type="ORF">DdX_02185</name>
</gene>
<feature type="binding site" evidence="8">
    <location>
        <position position="400"/>
    </location>
    <ligand>
        <name>Mn(2+)</name>
        <dbReference type="ChEBI" id="CHEBI:29035"/>
    </ligand>
</feature>
<keyword evidence="8" id="KW-0479">Metal-binding</keyword>
<evidence type="ECO:0000256" key="6">
    <source>
        <dbReference type="PIRSR" id="PIRSR624869-1"/>
    </source>
</evidence>
<organism evidence="11 12">
    <name type="scientific">Ditylenchus destructor</name>
    <dbReference type="NCBI Taxonomy" id="166010"/>
    <lineage>
        <taxon>Eukaryota</taxon>
        <taxon>Metazoa</taxon>
        <taxon>Ecdysozoa</taxon>
        <taxon>Nematoda</taxon>
        <taxon>Chromadorea</taxon>
        <taxon>Rhabditida</taxon>
        <taxon>Tylenchina</taxon>
        <taxon>Tylenchomorpha</taxon>
        <taxon>Sphaerularioidea</taxon>
        <taxon>Anguinidae</taxon>
        <taxon>Anguininae</taxon>
        <taxon>Ditylenchus</taxon>
    </lineage>
</organism>
<dbReference type="EMBL" id="JAKKPZ010000002">
    <property type="protein sequence ID" value="KAI1725525.1"/>
    <property type="molecule type" value="Genomic_DNA"/>
</dbReference>
<evidence type="ECO:0000313" key="11">
    <source>
        <dbReference type="EMBL" id="KAI1725525.1"/>
    </source>
</evidence>
<evidence type="ECO:0000256" key="5">
    <source>
        <dbReference type="ARBA" id="ARBA00023180"/>
    </source>
</evidence>
<keyword evidence="11" id="KW-0808">Transferase</keyword>
<feature type="region of interest" description="Disordered" evidence="9">
    <location>
        <begin position="501"/>
        <end position="564"/>
    </location>
</feature>
<dbReference type="InterPro" id="IPR024869">
    <property type="entry name" value="FAM20"/>
</dbReference>
<feature type="compositionally biased region" description="Acidic residues" evidence="9">
    <location>
        <begin position="508"/>
        <end position="521"/>
    </location>
</feature>
<comment type="subcellular location">
    <subcellularLocation>
        <location evidence="1">Golgi apparatus</location>
    </subcellularLocation>
</comment>